<evidence type="ECO:0000259" key="13">
    <source>
        <dbReference type="Pfam" id="PF22776"/>
    </source>
</evidence>
<feature type="transmembrane region" description="Helical" evidence="11">
    <location>
        <begin position="296"/>
        <end position="325"/>
    </location>
</feature>
<keyword evidence="5 11" id="KW-0812">Transmembrane</keyword>
<keyword evidence="9 11" id="KW-0406">Ion transport</keyword>
<evidence type="ECO:0000313" key="15">
    <source>
        <dbReference type="Proteomes" id="UP000549765"/>
    </source>
</evidence>
<reference evidence="14 15" key="1">
    <citation type="submission" date="2020-04" db="EMBL/GenBank/DDBJ databases">
        <title>MicrobeNet Type strains.</title>
        <authorList>
            <person name="Nicholson A.C."/>
        </authorList>
    </citation>
    <scope>NUCLEOTIDE SEQUENCE [LARGE SCALE GENOMIC DNA]</scope>
    <source>
        <strain evidence="14 15">CCUG 61472</strain>
    </source>
</reference>
<keyword evidence="8 11" id="KW-1133">Transmembrane helix</keyword>
<comment type="similarity">
    <text evidence="11">Belongs to the HAK/KUP transporter (TC 2.A.72) family.</text>
</comment>
<dbReference type="HAMAP" id="MF_01522">
    <property type="entry name" value="Kup"/>
    <property type="match status" value="1"/>
</dbReference>
<organism evidence="14 15">
    <name type="scientific">Periweissella fabalis</name>
    <dbReference type="NCBI Taxonomy" id="1070421"/>
    <lineage>
        <taxon>Bacteria</taxon>
        <taxon>Bacillati</taxon>
        <taxon>Bacillota</taxon>
        <taxon>Bacilli</taxon>
        <taxon>Lactobacillales</taxon>
        <taxon>Lactobacillaceae</taxon>
        <taxon>Periweissella</taxon>
    </lineage>
</organism>
<feature type="transmembrane region" description="Helical" evidence="11">
    <location>
        <begin position="49"/>
        <end position="74"/>
    </location>
</feature>
<comment type="caution">
    <text evidence="14">The sequence shown here is derived from an EMBL/GenBank/DDBJ whole genome shotgun (WGS) entry which is preliminary data.</text>
</comment>
<feature type="transmembrane region" description="Helical" evidence="11">
    <location>
        <begin position="247"/>
        <end position="267"/>
    </location>
</feature>
<dbReference type="GO" id="GO:0015293">
    <property type="term" value="F:symporter activity"/>
    <property type="evidence" value="ECO:0007669"/>
    <property type="project" value="UniProtKB-UniRule"/>
</dbReference>
<evidence type="ECO:0000256" key="9">
    <source>
        <dbReference type="ARBA" id="ARBA00023065"/>
    </source>
</evidence>
<keyword evidence="10 11" id="KW-0472">Membrane</keyword>
<evidence type="ECO:0000259" key="12">
    <source>
        <dbReference type="Pfam" id="PF02705"/>
    </source>
</evidence>
<dbReference type="AlphaFoldDB" id="A0A7X6N1M9"/>
<feature type="transmembrane region" description="Helical" evidence="11">
    <location>
        <begin position="401"/>
        <end position="423"/>
    </location>
</feature>
<feature type="transmembrane region" description="Helical" evidence="11">
    <location>
        <begin position="136"/>
        <end position="158"/>
    </location>
</feature>
<evidence type="ECO:0000256" key="3">
    <source>
        <dbReference type="ARBA" id="ARBA00022475"/>
    </source>
</evidence>
<keyword evidence="6 11" id="KW-0769">Symport</keyword>
<dbReference type="GO" id="GO:0005886">
    <property type="term" value="C:plasma membrane"/>
    <property type="evidence" value="ECO:0007669"/>
    <property type="project" value="UniProtKB-SubCell"/>
</dbReference>
<dbReference type="Proteomes" id="UP000549765">
    <property type="component" value="Unassembled WGS sequence"/>
</dbReference>
<dbReference type="RefSeq" id="WP_168721417.1">
    <property type="nucleotide sequence ID" value="NZ_JAAXPN010000001.1"/>
</dbReference>
<evidence type="ECO:0000256" key="1">
    <source>
        <dbReference type="ARBA" id="ARBA00004141"/>
    </source>
</evidence>
<feature type="transmembrane region" description="Helical" evidence="11">
    <location>
        <begin position="216"/>
        <end position="235"/>
    </location>
</feature>
<comment type="subcellular location">
    <subcellularLocation>
        <location evidence="11">Cell membrane</location>
        <topology evidence="11">Multi-pass membrane protein</topology>
    </subcellularLocation>
    <subcellularLocation>
        <location evidence="1">Membrane</location>
        <topology evidence="1">Multi-pass membrane protein</topology>
    </subcellularLocation>
</comment>
<dbReference type="InterPro" id="IPR053951">
    <property type="entry name" value="K_trans_N"/>
</dbReference>
<evidence type="ECO:0000256" key="4">
    <source>
        <dbReference type="ARBA" id="ARBA00022538"/>
    </source>
</evidence>
<dbReference type="InterPro" id="IPR003855">
    <property type="entry name" value="K+_transporter"/>
</dbReference>
<evidence type="ECO:0000256" key="8">
    <source>
        <dbReference type="ARBA" id="ARBA00022989"/>
    </source>
</evidence>
<feature type="transmembrane region" description="Helical" evidence="11">
    <location>
        <begin position="170"/>
        <end position="191"/>
    </location>
</feature>
<dbReference type="InterPro" id="IPR023051">
    <property type="entry name" value="Kup"/>
</dbReference>
<protein>
    <recommendedName>
        <fullName evidence="11">Probable potassium transport system protein Kup</fullName>
    </recommendedName>
</protein>
<gene>
    <name evidence="11" type="primary">kup</name>
    <name evidence="14" type="ORF">HF964_02265</name>
</gene>
<evidence type="ECO:0000256" key="5">
    <source>
        <dbReference type="ARBA" id="ARBA00022692"/>
    </source>
</evidence>
<keyword evidence="2 11" id="KW-0813">Transport</keyword>
<dbReference type="Pfam" id="PF22776">
    <property type="entry name" value="K_trans_C"/>
    <property type="match status" value="1"/>
</dbReference>
<feature type="transmembrane region" description="Helical" evidence="11">
    <location>
        <begin position="429"/>
        <end position="448"/>
    </location>
</feature>
<comment type="catalytic activity">
    <reaction evidence="11">
        <text>K(+)(in) + H(+)(in) = K(+)(out) + H(+)(out)</text>
        <dbReference type="Rhea" id="RHEA:28490"/>
        <dbReference type="ChEBI" id="CHEBI:15378"/>
        <dbReference type="ChEBI" id="CHEBI:29103"/>
    </reaction>
</comment>
<evidence type="ECO:0000256" key="11">
    <source>
        <dbReference type="HAMAP-Rule" id="MF_01522"/>
    </source>
</evidence>
<dbReference type="InterPro" id="IPR053952">
    <property type="entry name" value="K_trans_C"/>
</dbReference>
<keyword evidence="4 11" id="KW-0633">Potassium transport</keyword>
<feature type="transmembrane region" description="Helical" evidence="11">
    <location>
        <begin position="373"/>
        <end position="394"/>
    </location>
</feature>
<keyword evidence="3 11" id="KW-1003">Cell membrane</keyword>
<keyword evidence="7 11" id="KW-0630">Potassium</keyword>
<feature type="transmembrane region" description="Helical" evidence="11">
    <location>
        <begin position="95"/>
        <end position="116"/>
    </location>
</feature>
<evidence type="ECO:0000256" key="10">
    <source>
        <dbReference type="ARBA" id="ARBA00023136"/>
    </source>
</evidence>
<evidence type="ECO:0000256" key="2">
    <source>
        <dbReference type="ARBA" id="ARBA00022448"/>
    </source>
</evidence>
<feature type="domain" description="K+ potassium transporter integral membrane" evidence="12">
    <location>
        <begin position="13"/>
        <end position="461"/>
    </location>
</feature>
<dbReference type="PANTHER" id="PTHR30540">
    <property type="entry name" value="OSMOTIC STRESS POTASSIUM TRANSPORTER"/>
    <property type="match status" value="1"/>
</dbReference>
<name>A0A7X6N1M9_9LACO</name>
<evidence type="ECO:0000313" key="14">
    <source>
        <dbReference type="EMBL" id="NKZ23632.1"/>
    </source>
</evidence>
<dbReference type="Pfam" id="PF02705">
    <property type="entry name" value="K_trans"/>
    <property type="match status" value="1"/>
</dbReference>
<dbReference type="PANTHER" id="PTHR30540:SF83">
    <property type="entry name" value="K+ POTASSIUM TRANSPORTER"/>
    <property type="match status" value="1"/>
</dbReference>
<keyword evidence="15" id="KW-1185">Reference proteome</keyword>
<feature type="transmembrane region" description="Helical" evidence="11">
    <location>
        <begin position="345"/>
        <end position="367"/>
    </location>
</feature>
<accession>A0A7X6N1M9</accession>
<comment type="function">
    <text evidence="11">Transport of potassium into the cell. Likely operates as a K(+):H(+) symporter.</text>
</comment>
<feature type="domain" description="K+ potassium transporter C-terminal" evidence="13">
    <location>
        <begin position="488"/>
        <end position="647"/>
    </location>
</feature>
<evidence type="ECO:0000256" key="6">
    <source>
        <dbReference type="ARBA" id="ARBA00022847"/>
    </source>
</evidence>
<dbReference type="EMBL" id="JAAXPN010000001">
    <property type="protein sequence ID" value="NKZ23632.1"/>
    <property type="molecule type" value="Genomic_DNA"/>
</dbReference>
<dbReference type="GO" id="GO:0015079">
    <property type="term" value="F:potassium ion transmembrane transporter activity"/>
    <property type="evidence" value="ECO:0007669"/>
    <property type="project" value="UniProtKB-UniRule"/>
</dbReference>
<proteinExistence type="inferred from homology"/>
<sequence length="688" mass="77220">MERKKELVSLGTALVAIGIVYGDIGTSPLYTMNAILGHQGVFGNLTKDYVFGAISLVFWTITLVTTIKYVLIALQADNRGEGGIFALYAIVRNRAKWLIIPAVIGGAALLADGTLTPAMTVTSAIEGLKGQKIGSFVFSNSQNVVVLAVAVILLALFMLQRYGTNAIGKLFGPIMLIWFAFLGLMGVMNMAHYPDIWQALLPQYGVKLLFSPENKVGIFILGSVFLATTGSEALYSDMGHVGKRNIYFTWPFVFITLILNYMGQGAWTLAHMKADSFQNLTGINPFFAMMPETWRIFGIIIATLAAIIASQALITGSFTLVTEAIGLKILPRIRMRYPNFLKSQVYIRFVNWLMCAASLGIVFLFQTSAHMESAYGLAITVTMLMTTLLLYEFITMKRNRIVALTVAFFFGALEMLFLIASLFKFVDGGYVTVLITLAIVGVMVLWYFGNKARDKYVDETEYVSLRDFRKQLVKLSNDTTIPEYATNLVYIANIKQNYTVKRSVLYSILDKQPKRACVYWFVSIHETATPFERRYTVDMMGTRNIVCVHLYLGFKVSQTVSVYLREIVNQLIAEEAIDIQIQKYSTLKGRKIGNFSYVVMKQKLADLRSLQSSSFLDRTLIAGRLFLQEKMAAPAIWYGLEFSEVLEEPEPLFINRKVSRNLHKDYIKNTVPAEKNLDSTKNEPKSIE</sequence>
<evidence type="ECO:0000256" key="7">
    <source>
        <dbReference type="ARBA" id="ARBA00022958"/>
    </source>
</evidence>